<dbReference type="SUPFAM" id="SSF54523">
    <property type="entry name" value="Pili subunits"/>
    <property type="match status" value="1"/>
</dbReference>
<proteinExistence type="predicted"/>
<feature type="domain" description="DUF6613" evidence="2">
    <location>
        <begin position="42"/>
        <end position="110"/>
    </location>
</feature>
<dbReference type="InterPro" id="IPR045584">
    <property type="entry name" value="Pilin-like"/>
</dbReference>
<dbReference type="AlphaFoldDB" id="A0A9D1FXK7"/>
<gene>
    <name evidence="3" type="ORF">IAD41_09485</name>
</gene>
<keyword evidence="1" id="KW-0472">Membrane</keyword>
<accession>A0A9D1FXK7</accession>
<dbReference type="EMBL" id="DVJO01000210">
    <property type="protein sequence ID" value="HIS83820.1"/>
    <property type="molecule type" value="Genomic_DNA"/>
</dbReference>
<dbReference type="InterPro" id="IPR012902">
    <property type="entry name" value="N_methyl_site"/>
</dbReference>
<reference evidence="3" key="2">
    <citation type="journal article" date="2021" name="PeerJ">
        <title>Extensive microbial diversity within the chicken gut microbiome revealed by metagenomics and culture.</title>
        <authorList>
            <person name="Gilroy R."/>
            <person name="Ravi A."/>
            <person name="Getino M."/>
            <person name="Pursley I."/>
            <person name="Horton D.L."/>
            <person name="Alikhan N.F."/>
            <person name="Baker D."/>
            <person name="Gharbi K."/>
            <person name="Hall N."/>
            <person name="Watson M."/>
            <person name="Adriaenssens E.M."/>
            <person name="Foster-Nyarko E."/>
            <person name="Jarju S."/>
            <person name="Secka A."/>
            <person name="Antonio M."/>
            <person name="Oren A."/>
            <person name="Chaudhuri R.R."/>
            <person name="La Ragione R."/>
            <person name="Hildebrand F."/>
            <person name="Pallen M.J."/>
        </authorList>
    </citation>
    <scope>NUCLEOTIDE SEQUENCE</scope>
    <source>
        <strain evidence="3">CHK152-2994</strain>
    </source>
</reference>
<evidence type="ECO:0000313" key="3">
    <source>
        <dbReference type="EMBL" id="HIS83820.1"/>
    </source>
</evidence>
<name>A0A9D1FXK7_9BACT</name>
<keyword evidence="1" id="KW-1133">Transmembrane helix</keyword>
<dbReference type="Proteomes" id="UP000824139">
    <property type="component" value="Unassembled WGS sequence"/>
</dbReference>
<evidence type="ECO:0000259" key="2">
    <source>
        <dbReference type="Pfam" id="PF20318"/>
    </source>
</evidence>
<protein>
    <submittedName>
        <fullName evidence="3">Type II secretion system protein</fullName>
    </submittedName>
</protein>
<dbReference type="Gene3D" id="3.30.700.10">
    <property type="entry name" value="Glycoprotein, Type 4 Pilin"/>
    <property type="match status" value="1"/>
</dbReference>
<comment type="caution">
    <text evidence="3">The sequence shown here is derived from an EMBL/GenBank/DDBJ whole genome shotgun (WGS) entry which is preliminary data.</text>
</comment>
<dbReference type="InterPro" id="IPR046721">
    <property type="entry name" value="DUF6613"/>
</dbReference>
<sequence length="240" mass="27185">MEYKNVKKFINSQKNWLEGFTLAEVLITLGVIGIVAAMTLPTVINKHQERVTVARVKKFYSVMNQALLFAIKDNGYVNDWSFVEYDEDNVSRSDKFVSYIKPYLHIAKFCGSESGCISATYKNLKGTTLGTDYDKHKRYSKMILNDGSYLWIRNSIGSDSVNSSTECNATDAGVKNVCGLIWLDINGKKEPNTLGRDVFVFFILKDRIIPHGNDDCNGKSTGWGCSGYILQHDNMKYFYK</sequence>
<organism evidence="3 4">
    <name type="scientific">Candidatus Scatenecus faecavium</name>
    <dbReference type="NCBI Taxonomy" id="2840915"/>
    <lineage>
        <taxon>Bacteria</taxon>
        <taxon>Candidatus Scatenecus</taxon>
    </lineage>
</organism>
<feature type="transmembrane region" description="Helical" evidence="1">
    <location>
        <begin position="20"/>
        <end position="40"/>
    </location>
</feature>
<dbReference type="NCBIfam" id="TIGR02532">
    <property type="entry name" value="IV_pilin_GFxxxE"/>
    <property type="match status" value="1"/>
</dbReference>
<evidence type="ECO:0000313" key="4">
    <source>
        <dbReference type="Proteomes" id="UP000824139"/>
    </source>
</evidence>
<evidence type="ECO:0000256" key="1">
    <source>
        <dbReference type="SAM" id="Phobius"/>
    </source>
</evidence>
<dbReference type="Pfam" id="PF20318">
    <property type="entry name" value="DUF6613"/>
    <property type="match status" value="1"/>
</dbReference>
<reference evidence="3" key="1">
    <citation type="submission" date="2020-10" db="EMBL/GenBank/DDBJ databases">
        <authorList>
            <person name="Gilroy R."/>
        </authorList>
    </citation>
    <scope>NUCLEOTIDE SEQUENCE</scope>
    <source>
        <strain evidence="3">CHK152-2994</strain>
    </source>
</reference>
<keyword evidence="1" id="KW-0812">Transmembrane</keyword>